<dbReference type="NCBIfam" id="TIGR00099">
    <property type="entry name" value="Cof-subfamily"/>
    <property type="match status" value="1"/>
</dbReference>
<dbReference type="InterPro" id="IPR000150">
    <property type="entry name" value="Cof"/>
</dbReference>
<dbReference type="RefSeq" id="WP_122626460.1">
    <property type="nucleotide sequence ID" value="NZ_UPPP01000056.1"/>
</dbReference>
<organism evidence="1 2">
    <name type="scientific">Lucifera butyrica</name>
    <dbReference type="NCBI Taxonomy" id="1351585"/>
    <lineage>
        <taxon>Bacteria</taxon>
        <taxon>Bacillati</taxon>
        <taxon>Bacillota</taxon>
        <taxon>Negativicutes</taxon>
        <taxon>Veillonellales</taxon>
        <taxon>Veillonellaceae</taxon>
        <taxon>Lucifera</taxon>
    </lineage>
</organism>
<dbReference type="PANTHER" id="PTHR10000:SF8">
    <property type="entry name" value="HAD SUPERFAMILY HYDROLASE-LIKE, TYPE 3"/>
    <property type="match status" value="1"/>
</dbReference>
<dbReference type="SFLD" id="SFLDG01140">
    <property type="entry name" value="C2.B:_Phosphomannomutase_and_P"/>
    <property type="match status" value="1"/>
</dbReference>
<evidence type="ECO:0000313" key="1">
    <source>
        <dbReference type="EMBL" id="VBB05469.1"/>
    </source>
</evidence>
<sequence length="268" mass="29413">MSIRLIAVDLDDTLLNAAVGISPHTQDVIRQAVAKGIAVTVATGRMHCSALPYAQQLGLDVPLITYNGAMIRRSLSGETLLHVPIEQEIAREVLSLFRSRGWYIQTYTQDKLYVAEINAKARYYENLAGVKAIPVGDELYTMSELPTKMLAMAEPEEISRIQHVMQGLFGDRLSMATSKPNYLEMVAPGVNKGKSLAFLAAMLNIPREEVMAIGDSHNDLDMIQYAGWGVAMGNAADKVKAAARLVTRSNEEDGVAEAIERYALQDCR</sequence>
<dbReference type="InterPro" id="IPR036412">
    <property type="entry name" value="HAD-like_sf"/>
</dbReference>
<keyword evidence="2" id="KW-1185">Reference proteome</keyword>
<dbReference type="Pfam" id="PF08282">
    <property type="entry name" value="Hydrolase_3"/>
    <property type="match status" value="1"/>
</dbReference>
<dbReference type="CDD" id="cd07516">
    <property type="entry name" value="HAD_Pase"/>
    <property type="match status" value="1"/>
</dbReference>
<dbReference type="SUPFAM" id="SSF56784">
    <property type="entry name" value="HAD-like"/>
    <property type="match status" value="1"/>
</dbReference>
<accession>A0A498R2S3</accession>
<reference evidence="1 2" key="1">
    <citation type="submission" date="2018-06" db="EMBL/GenBank/DDBJ databases">
        <authorList>
            <person name="Strepis N."/>
        </authorList>
    </citation>
    <scope>NUCLEOTIDE SEQUENCE [LARGE SCALE GENOMIC DNA]</scope>
    <source>
        <strain evidence="1">LUCI</strain>
    </source>
</reference>
<dbReference type="AlphaFoldDB" id="A0A498R2S3"/>
<dbReference type="SFLD" id="SFLDS00003">
    <property type="entry name" value="Haloacid_Dehalogenase"/>
    <property type="match status" value="1"/>
</dbReference>
<protein>
    <submittedName>
        <fullName evidence="1">Cof protein</fullName>
    </submittedName>
</protein>
<dbReference type="GO" id="GO:0016791">
    <property type="term" value="F:phosphatase activity"/>
    <property type="evidence" value="ECO:0007669"/>
    <property type="project" value="TreeGrafter"/>
</dbReference>
<dbReference type="EMBL" id="UPPP01000056">
    <property type="protein sequence ID" value="VBB05469.1"/>
    <property type="molecule type" value="Genomic_DNA"/>
</dbReference>
<dbReference type="GO" id="GO:0000287">
    <property type="term" value="F:magnesium ion binding"/>
    <property type="evidence" value="ECO:0007669"/>
    <property type="project" value="TreeGrafter"/>
</dbReference>
<dbReference type="Gene3D" id="3.30.1240.10">
    <property type="match status" value="1"/>
</dbReference>
<evidence type="ECO:0000313" key="2">
    <source>
        <dbReference type="Proteomes" id="UP000277811"/>
    </source>
</evidence>
<dbReference type="InterPro" id="IPR006379">
    <property type="entry name" value="HAD-SF_hydro_IIB"/>
</dbReference>
<dbReference type="OrthoDB" id="9781413at2"/>
<gene>
    <name evidence="1" type="ORF">LUCI_0679</name>
</gene>
<dbReference type="PANTHER" id="PTHR10000">
    <property type="entry name" value="PHOSPHOSERINE PHOSPHATASE"/>
    <property type="match status" value="1"/>
</dbReference>
<dbReference type="GO" id="GO:0005829">
    <property type="term" value="C:cytosol"/>
    <property type="evidence" value="ECO:0007669"/>
    <property type="project" value="TreeGrafter"/>
</dbReference>
<dbReference type="SFLD" id="SFLDG01144">
    <property type="entry name" value="C2.B.4:_PGP_Like"/>
    <property type="match status" value="1"/>
</dbReference>
<dbReference type="Gene3D" id="3.40.50.1000">
    <property type="entry name" value="HAD superfamily/HAD-like"/>
    <property type="match status" value="1"/>
</dbReference>
<dbReference type="NCBIfam" id="TIGR01484">
    <property type="entry name" value="HAD-SF-IIB"/>
    <property type="match status" value="1"/>
</dbReference>
<dbReference type="PROSITE" id="PS01229">
    <property type="entry name" value="COF_2"/>
    <property type="match status" value="1"/>
</dbReference>
<name>A0A498R2S3_9FIRM</name>
<dbReference type="InterPro" id="IPR023214">
    <property type="entry name" value="HAD_sf"/>
</dbReference>
<proteinExistence type="predicted"/>
<dbReference type="Proteomes" id="UP000277811">
    <property type="component" value="Unassembled WGS sequence"/>
</dbReference>